<dbReference type="InterPro" id="IPR051531">
    <property type="entry name" value="N-acetyltransferase"/>
</dbReference>
<proteinExistence type="predicted"/>
<dbReference type="InterPro" id="IPR016181">
    <property type="entry name" value="Acyl_CoA_acyltransferase"/>
</dbReference>
<accession>A0A286D8U7</accession>
<dbReference type="Gene3D" id="3.40.630.30">
    <property type="match status" value="1"/>
</dbReference>
<dbReference type="OrthoDB" id="9801656at2"/>
<evidence type="ECO:0000259" key="1">
    <source>
        <dbReference type="PROSITE" id="PS51186"/>
    </source>
</evidence>
<dbReference type="PANTHER" id="PTHR43792:SF1">
    <property type="entry name" value="N-ACETYLTRANSFERASE DOMAIN-CONTAINING PROTEIN"/>
    <property type="match status" value="1"/>
</dbReference>
<dbReference type="EMBL" id="OCND01000006">
    <property type="protein sequence ID" value="SOD55079.1"/>
    <property type="molecule type" value="Genomic_DNA"/>
</dbReference>
<keyword evidence="2" id="KW-0808">Transferase</keyword>
<gene>
    <name evidence="2" type="ORF">SAMN06296416_10642</name>
</gene>
<dbReference type="PROSITE" id="PS51186">
    <property type="entry name" value="GNAT"/>
    <property type="match status" value="1"/>
</dbReference>
<evidence type="ECO:0000313" key="3">
    <source>
        <dbReference type="Proteomes" id="UP000219374"/>
    </source>
</evidence>
<protein>
    <submittedName>
        <fullName evidence="2">Protein N-acetyltransferase, RimJ/RimL family</fullName>
    </submittedName>
</protein>
<evidence type="ECO:0000313" key="2">
    <source>
        <dbReference type="EMBL" id="SOD55079.1"/>
    </source>
</evidence>
<dbReference type="AlphaFoldDB" id="A0A286D8U7"/>
<reference evidence="2" key="1">
    <citation type="submission" date="2017-09" db="EMBL/GenBank/DDBJ databases">
        <authorList>
            <person name="Ehlers B."/>
            <person name="Leendertz F.H."/>
        </authorList>
    </citation>
    <scope>NUCLEOTIDE SEQUENCE [LARGE SCALE GENOMIC DNA]</scope>
    <source>
        <strain evidence="2">CGMCC 1.10978</strain>
    </source>
</reference>
<sequence length="181" mass="20184">MSIFDLQLETERLILRPPQADDFEPWAAFIADEEAARHIGGMQARPIAWRSFASVIGAWHLQGFAFFSVLEKASGQWVGRVGPWQPEGWPGTEVGWSIAREHWGRGYAPEAAAAATGWAFAHLGWDEVIHTIAPENRNSKAVAAKLGSRLLRMGELPEPHQGKPVEIWGQSRAEWHARQAM</sequence>
<dbReference type="Proteomes" id="UP000219374">
    <property type="component" value="Unassembled WGS sequence"/>
</dbReference>
<organism evidence="2 3">
    <name type="scientific">Pseudoxanthomonas wuyuanensis</name>
    <dbReference type="NCBI Taxonomy" id="1073196"/>
    <lineage>
        <taxon>Bacteria</taxon>
        <taxon>Pseudomonadati</taxon>
        <taxon>Pseudomonadota</taxon>
        <taxon>Gammaproteobacteria</taxon>
        <taxon>Lysobacterales</taxon>
        <taxon>Lysobacteraceae</taxon>
        <taxon>Pseudoxanthomonas</taxon>
    </lineage>
</organism>
<dbReference type="GO" id="GO:0016747">
    <property type="term" value="F:acyltransferase activity, transferring groups other than amino-acyl groups"/>
    <property type="evidence" value="ECO:0007669"/>
    <property type="project" value="InterPro"/>
</dbReference>
<feature type="domain" description="N-acetyltransferase" evidence="1">
    <location>
        <begin position="13"/>
        <end position="174"/>
    </location>
</feature>
<keyword evidence="3" id="KW-1185">Reference proteome</keyword>
<dbReference type="PANTHER" id="PTHR43792">
    <property type="entry name" value="GNAT FAMILY, PUTATIVE (AFU_ORTHOLOGUE AFUA_3G00765)-RELATED-RELATED"/>
    <property type="match status" value="1"/>
</dbReference>
<dbReference type="InterPro" id="IPR000182">
    <property type="entry name" value="GNAT_dom"/>
</dbReference>
<dbReference type="RefSeq" id="WP_097122355.1">
    <property type="nucleotide sequence ID" value="NZ_OCND01000006.1"/>
</dbReference>
<dbReference type="SUPFAM" id="SSF55729">
    <property type="entry name" value="Acyl-CoA N-acyltransferases (Nat)"/>
    <property type="match status" value="1"/>
</dbReference>
<dbReference type="Pfam" id="PF13302">
    <property type="entry name" value="Acetyltransf_3"/>
    <property type="match status" value="1"/>
</dbReference>
<name>A0A286D8U7_9GAMM</name>